<name>A0A9Q1HMQ9_CONCO</name>
<feature type="non-terminal residue" evidence="2">
    <location>
        <position position="1"/>
    </location>
</feature>
<evidence type="ECO:0000313" key="3">
    <source>
        <dbReference type="Proteomes" id="UP001152803"/>
    </source>
</evidence>
<dbReference type="EMBL" id="JAFJMO010000018">
    <property type="protein sequence ID" value="KAJ8250352.1"/>
    <property type="molecule type" value="Genomic_DNA"/>
</dbReference>
<evidence type="ECO:0000256" key="1">
    <source>
        <dbReference type="SAM" id="Phobius"/>
    </source>
</evidence>
<dbReference type="Proteomes" id="UP001152803">
    <property type="component" value="Unassembled WGS sequence"/>
</dbReference>
<keyword evidence="1" id="KW-1133">Transmembrane helix</keyword>
<protein>
    <recommendedName>
        <fullName evidence="4">SORC3</fullName>
    </recommendedName>
</protein>
<dbReference type="PANTHER" id="PTHR12106">
    <property type="entry name" value="SORTILIN RELATED"/>
    <property type="match status" value="1"/>
</dbReference>
<accession>A0A9Q1HMQ9</accession>
<keyword evidence="1" id="KW-0812">Transmembrane</keyword>
<evidence type="ECO:0008006" key="4">
    <source>
        <dbReference type="Google" id="ProtNLM"/>
    </source>
</evidence>
<evidence type="ECO:0000313" key="2">
    <source>
        <dbReference type="EMBL" id="KAJ8250352.1"/>
    </source>
</evidence>
<keyword evidence="1" id="KW-0472">Membrane</keyword>
<comment type="caution">
    <text evidence="2">The sequence shown here is derived from an EMBL/GenBank/DDBJ whole genome shotgun (WGS) entry which is preliminary data.</text>
</comment>
<gene>
    <name evidence="2" type="ORF">COCON_G00222740</name>
</gene>
<dbReference type="PANTHER" id="PTHR12106:SF10">
    <property type="entry name" value="VPS10 DOMAIN-CONTAINING RECEPTOR SORCS3"/>
    <property type="match status" value="1"/>
</dbReference>
<dbReference type="GO" id="GO:0016020">
    <property type="term" value="C:membrane"/>
    <property type="evidence" value="ECO:0007669"/>
    <property type="project" value="TreeGrafter"/>
</dbReference>
<dbReference type="AlphaFoldDB" id="A0A9Q1HMQ9"/>
<organism evidence="2 3">
    <name type="scientific">Conger conger</name>
    <name type="common">Conger eel</name>
    <name type="synonym">Muraena conger</name>
    <dbReference type="NCBI Taxonomy" id="82655"/>
    <lineage>
        <taxon>Eukaryota</taxon>
        <taxon>Metazoa</taxon>
        <taxon>Chordata</taxon>
        <taxon>Craniata</taxon>
        <taxon>Vertebrata</taxon>
        <taxon>Euteleostomi</taxon>
        <taxon>Actinopterygii</taxon>
        <taxon>Neopterygii</taxon>
        <taxon>Teleostei</taxon>
        <taxon>Anguilliformes</taxon>
        <taxon>Congridae</taxon>
        <taxon>Conger</taxon>
    </lineage>
</organism>
<proteinExistence type="predicted"/>
<reference evidence="2" key="1">
    <citation type="journal article" date="2023" name="Science">
        <title>Genome structures resolve the early diversification of teleost fishes.</title>
        <authorList>
            <person name="Parey E."/>
            <person name="Louis A."/>
            <person name="Montfort J."/>
            <person name="Bouchez O."/>
            <person name="Roques C."/>
            <person name="Iampietro C."/>
            <person name="Lluch J."/>
            <person name="Castinel A."/>
            <person name="Donnadieu C."/>
            <person name="Desvignes T."/>
            <person name="Floi Bucao C."/>
            <person name="Jouanno E."/>
            <person name="Wen M."/>
            <person name="Mejri S."/>
            <person name="Dirks R."/>
            <person name="Jansen H."/>
            <person name="Henkel C."/>
            <person name="Chen W.J."/>
            <person name="Zahm M."/>
            <person name="Cabau C."/>
            <person name="Klopp C."/>
            <person name="Thompson A.W."/>
            <person name="Robinson-Rechavi M."/>
            <person name="Braasch I."/>
            <person name="Lecointre G."/>
            <person name="Bobe J."/>
            <person name="Postlethwait J.H."/>
            <person name="Berthelot C."/>
            <person name="Roest Crollius H."/>
            <person name="Guiguen Y."/>
        </authorList>
    </citation>
    <scope>NUCLEOTIDE SEQUENCE</scope>
    <source>
        <strain evidence="2">Concon-B</strain>
    </source>
</reference>
<keyword evidence="3" id="KW-1185">Reference proteome</keyword>
<dbReference type="OrthoDB" id="8934988at2759"/>
<sequence>ISEILVTALSQNLVEFELKPGARVIVYITQLTLAPLVDSSSRQSSSAMLMLLSVVALGLVVFLLYKFKRKIPWINIYAEVNHEKEQEMIGSVSKRENIPKMPLNEFSASKEHMEKELEARMRGGLGVVSGCENRRVIPNCTSV</sequence>
<dbReference type="InterPro" id="IPR050310">
    <property type="entry name" value="VPS10-sortilin"/>
</dbReference>
<feature type="transmembrane region" description="Helical" evidence="1">
    <location>
        <begin position="46"/>
        <end position="65"/>
    </location>
</feature>